<sequence length="60" mass="7256">MFVIIIQQASTATTTKIFEFNFFDNLWKNRLQNLFKIFFQLICKRKLKLIIDSIMIELLI</sequence>
<name>A0ABQ8JV17_DERPT</name>
<accession>A0ABQ8JV17</accession>
<comment type="caution">
    <text evidence="1">The sequence shown here is derived from an EMBL/GenBank/DDBJ whole genome shotgun (WGS) entry which is preliminary data.</text>
</comment>
<evidence type="ECO:0000313" key="2">
    <source>
        <dbReference type="Proteomes" id="UP000887458"/>
    </source>
</evidence>
<dbReference type="EMBL" id="NJHN03000010">
    <property type="protein sequence ID" value="KAH9426422.1"/>
    <property type="molecule type" value="Genomic_DNA"/>
</dbReference>
<organism evidence="1 2">
    <name type="scientific">Dermatophagoides pteronyssinus</name>
    <name type="common">European house dust mite</name>
    <dbReference type="NCBI Taxonomy" id="6956"/>
    <lineage>
        <taxon>Eukaryota</taxon>
        <taxon>Metazoa</taxon>
        <taxon>Ecdysozoa</taxon>
        <taxon>Arthropoda</taxon>
        <taxon>Chelicerata</taxon>
        <taxon>Arachnida</taxon>
        <taxon>Acari</taxon>
        <taxon>Acariformes</taxon>
        <taxon>Sarcoptiformes</taxon>
        <taxon>Astigmata</taxon>
        <taxon>Psoroptidia</taxon>
        <taxon>Analgoidea</taxon>
        <taxon>Pyroglyphidae</taxon>
        <taxon>Dermatophagoidinae</taxon>
        <taxon>Dermatophagoides</taxon>
    </lineage>
</organism>
<proteinExistence type="predicted"/>
<gene>
    <name evidence="1" type="ORF">DERP_010991</name>
</gene>
<keyword evidence="2" id="KW-1185">Reference proteome</keyword>
<evidence type="ECO:0000313" key="1">
    <source>
        <dbReference type="EMBL" id="KAH9426422.1"/>
    </source>
</evidence>
<reference evidence="1 2" key="1">
    <citation type="journal article" date="2018" name="J. Allergy Clin. Immunol.">
        <title>High-quality assembly of Dermatophagoides pteronyssinus genome and transcriptome reveals a wide range of novel allergens.</title>
        <authorList>
            <person name="Liu X.Y."/>
            <person name="Yang K.Y."/>
            <person name="Wang M.Q."/>
            <person name="Kwok J.S."/>
            <person name="Zeng X."/>
            <person name="Yang Z."/>
            <person name="Xiao X.J."/>
            <person name="Lau C.P."/>
            <person name="Li Y."/>
            <person name="Huang Z.M."/>
            <person name="Ba J.G."/>
            <person name="Yim A.K."/>
            <person name="Ouyang C.Y."/>
            <person name="Ngai S.M."/>
            <person name="Chan T.F."/>
            <person name="Leung E.L."/>
            <person name="Liu L."/>
            <person name="Liu Z.G."/>
            <person name="Tsui S.K."/>
        </authorList>
    </citation>
    <scope>NUCLEOTIDE SEQUENCE [LARGE SCALE GENOMIC DNA]</scope>
    <source>
        <strain evidence="1">Derp</strain>
    </source>
</reference>
<dbReference type="Proteomes" id="UP000887458">
    <property type="component" value="Unassembled WGS sequence"/>
</dbReference>
<reference evidence="1 2" key="2">
    <citation type="journal article" date="2022" name="Mol. Biol. Evol.">
        <title>Comparative Genomics Reveals Insights into the Divergent Evolution of Astigmatic Mites and Household Pest Adaptations.</title>
        <authorList>
            <person name="Xiong Q."/>
            <person name="Wan A.T."/>
            <person name="Liu X."/>
            <person name="Fung C.S."/>
            <person name="Xiao X."/>
            <person name="Malainual N."/>
            <person name="Hou J."/>
            <person name="Wang L."/>
            <person name="Wang M."/>
            <person name="Yang K.Y."/>
            <person name="Cui Y."/>
            <person name="Leung E.L."/>
            <person name="Nong W."/>
            <person name="Shin S.K."/>
            <person name="Au S.W."/>
            <person name="Jeong K.Y."/>
            <person name="Chew F.T."/>
            <person name="Hui J.H."/>
            <person name="Leung T.F."/>
            <person name="Tungtrongchitr A."/>
            <person name="Zhong N."/>
            <person name="Liu Z."/>
            <person name="Tsui S.K."/>
        </authorList>
    </citation>
    <scope>NUCLEOTIDE SEQUENCE [LARGE SCALE GENOMIC DNA]</scope>
    <source>
        <strain evidence="1">Derp</strain>
    </source>
</reference>
<protein>
    <submittedName>
        <fullName evidence="1">Uncharacterized protein</fullName>
    </submittedName>
</protein>